<dbReference type="RefSeq" id="WP_162334310.1">
    <property type="nucleotide sequence ID" value="NZ_CP048113.1"/>
</dbReference>
<dbReference type="KEGG" id="chih:GWR21_24705"/>
<keyword evidence="1" id="KW-0732">Signal</keyword>
<reference evidence="2 3" key="1">
    <citation type="submission" date="2020-01" db="EMBL/GenBank/DDBJ databases">
        <title>Complete genome sequence of Chitinophaga sp. H33E-04 isolated from quinoa roots.</title>
        <authorList>
            <person name="Weon H.-Y."/>
            <person name="Lee S.A."/>
        </authorList>
    </citation>
    <scope>NUCLEOTIDE SEQUENCE [LARGE SCALE GENOMIC DNA]</scope>
    <source>
        <strain evidence="2 3">H33E-04</strain>
    </source>
</reference>
<sequence>MTTLKKCLLASLALILVCLSTGNSHAQTLKDFFNDESTPLTYLGVDFSAVRIEGEAATAAEIVSKFEPINSVILTESKKYDVAGSFKRASVTNSLDAVKKLNAGVNPGTIKTDNAGDLDKGLTTADIDRHVKKYDLSGKKGIGLVFIMDGMSKTNKEAYVYATLIDLASKKVLLTERMTGKAQGFGFRNYWAYTIYKVLHSIDHGKYKEWKDKSAATADTKVAVAGSPSRQMTK</sequence>
<dbReference type="AlphaFoldDB" id="A0A6B9ZL09"/>
<feature type="signal peptide" evidence="1">
    <location>
        <begin position="1"/>
        <end position="26"/>
    </location>
</feature>
<keyword evidence="3" id="KW-1185">Reference proteome</keyword>
<proteinExistence type="predicted"/>
<dbReference type="Proteomes" id="UP000476411">
    <property type="component" value="Chromosome"/>
</dbReference>
<feature type="chain" id="PRO_5025590307" evidence="1">
    <location>
        <begin position="27"/>
        <end position="234"/>
    </location>
</feature>
<accession>A0A6B9ZL09</accession>
<evidence type="ECO:0000313" key="2">
    <source>
        <dbReference type="EMBL" id="QHS62666.1"/>
    </source>
</evidence>
<organism evidence="2 3">
    <name type="scientific">Chitinophaga agri</name>
    <dbReference type="NCBI Taxonomy" id="2703787"/>
    <lineage>
        <taxon>Bacteria</taxon>
        <taxon>Pseudomonadati</taxon>
        <taxon>Bacteroidota</taxon>
        <taxon>Chitinophagia</taxon>
        <taxon>Chitinophagales</taxon>
        <taxon>Chitinophagaceae</taxon>
        <taxon>Chitinophaga</taxon>
    </lineage>
</organism>
<gene>
    <name evidence="2" type="ORF">GWR21_24705</name>
</gene>
<evidence type="ECO:0000313" key="3">
    <source>
        <dbReference type="Proteomes" id="UP000476411"/>
    </source>
</evidence>
<name>A0A6B9ZL09_9BACT</name>
<evidence type="ECO:0000256" key="1">
    <source>
        <dbReference type="SAM" id="SignalP"/>
    </source>
</evidence>
<protein>
    <submittedName>
        <fullName evidence="2">Uncharacterized protein</fullName>
    </submittedName>
</protein>
<dbReference type="EMBL" id="CP048113">
    <property type="protein sequence ID" value="QHS62666.1"/>
    <property type="molecule type" value="Genomic_DNA"/>
</dbReference>